<organism evidence="3 4">
    <name type="scientific">Microtetraspora malaysiensis</name>
    <dbReference type="NCBI Taxonomy" id="161358"/>
    <lineage>
        <taxon>Bacteria</taxon>
        <taxon>Bacillati</taxon>
        <taxon>Actinomycetota</taxon>
        <taxon>Actinomycetes</taxon>
        <taxon>Streptosporangiales</taxon>
        <taxon>Streptosporangiaceae</taxon>
        <taxon>Microtetraspora</taxon>
    </lineage>
</organism>
<evidence type="ECO:0000259" key="2">
    <source>
        <dbReference type="Pfam" id="PF14451"/>
    </source>
</evidence>
<dbReference type="PANTHER" id="PTHR39081:SF1">
    <property type="entry name" value="MUT7-C RNASE DOMAIN-CONTAINING PROTEIN"/>
    <property type="match status" value="1"/>
</dbReference>
<dbReference type="InterPro" id="IPR027798">
    <property type="entry name" value="Ub_Mut7C"/>
</dbReference>
<reference evidence="3 4" key="1">
    <citation type="submission" date="2024-10" db="EMBL/GenBank/DDBJ databases">
        <title>The Natural Products Discovery Center: Release of the First 8490 Sequenced Strains for Exploring Actinobacteria Biosynthetic Diversity.</title>
        <authorList>
            <person name="Kalkreuter E."/>
            <person name="Kautsar S.A."/>
            <person name="Yang D."/>
            <person name="Bader C.D."/>
            <person name="Teijaro C.N."/>
            <person name="Fluegel L."/>
            <person name="Davis C.M."/>
            <person name="Simpson J.R."/>
            <person name="Lauterbach L."/>
            <person name="Steele A.D."/>
            <person name="Gui C."/>
            <person name="Meng S."/>
            <person name="Li G."/>
            <person name="Viehrig K."/>
            <person name="Ye F."/>
            <person name="Su P."/>
            <person name="Kiefer A.F."/>
            <person name="Nichols A."/>
            <person name="Cepeda A.J."/>
            <person name="Yan W."/>
            <person name="Fan B."/>
            <person name="Jiang Y."/>
            <person name="Adhikari A."/>
            <person name="Zheng C.-J."/>
            <person name="Schuster L."/>
            <person name="Cowan T.M."/>
            <person name="Smanski M.J."/>
            <person name="Chevrette M.G."/>
            <person name="De Carvalho L.P.S."/>
            <person name="Shen B."/>
        </authorList>
    </citation>
    <scope>NUCLEOTIDE SEQUENCE [LARGE SCALE GENOMIC DNA]</scope>
    <source>
        <strain evidence="3 4">NPDC002173</strain>
    </source>
</reference>
<dbReference type="InterPro" id="IPR002782">
    <property type="entry name" value="Mut7-C_RNAse_dom"/>
</dbReference>
<proteinExistence type="predicted"/>
<feature type="domain" description="Ubiquitin Mut7-C" evidence="2">
    <location>
        <begin position="43"/>
        <end position="99"/>
    </location>
</feature>
<dbReference type="Pfam" id="PF01927">
    <property type="entry name" value="Mut7-C"/>
    <property type="match status" value="1"/>
</dbReference>
<dbReference type="EMBL" id="JBIASD010000029">
    <property type="protein sequence ID" value="MFF3670248.1"/>
    <property type="molecule type" value="Genomic_DNA"/>
</dbReference>
<dbReference type="Proteomes" id="UP001602013">
    <property type="component" value="Unassembled WGS sequence"/>
</dbReference>
<dbReference type="PANTHER" id="PTHR39081">
    <property type="entry name" value="MUT7-C DOMAIN-CONTAINING PROTEIN"/>
    <property type="match status" value="1"/>
</dbReference>
<dbReference type="RefSeq" id="WP_067141187.1">
    <property type="nucleotide sequence ID" value="NZ_BBYJ01000031.1"/>
</dbReference>
<evidence type="ECO:0000313" key="4">
    <source>
        <dbReference type="Proteomes" id="UP001602013"/>
    </source>
</evidence>
<keyword evidence="4" id="KW-1185">Reference proteome</keyword>
<accession>A0ABW6SZB0</accession>
<protein>
    <submittedName>
        <fullName evidence="3">Mut7-C RNAse domain-containing protein</fullName>
    </submittedName>
</protein>
<evidence type="ECO:0000259" key="1">
    <source>
        <dbReference type="Pfam" id="PF01927"/>
    </source>
</evidence>
<name>A0ABW6SZB0_9ACTN</name>
<dbReference type="Pfam" id="PF14451">
    <property type="entry name" value="Ub-Mut7C"/>
    <property type="match status" value="1"/>
</dbReference>
<comment type="caution">
    <text evidence="3">The sequence shown here is derived from an EMBL/GenBank/DDBJ whole genome shotgun (WGS) entry which is preliminary data.</text>
</comment>
<evidence type="ECO:0000313" key="3">
    <source>
        <dbReference type="EMBL" id="MFF3670248.1"/>
    </source>
</evidence>
<sequence>MTGRELTVTVAPELRLFLSSRLRRTEARAGSGEAGGKAAGETALPVPYDGTSSLGHVVESIGVPLTEVGALVVEGRPVPPAYRPAPGEAVRVLGVERPQRVPSSRFLLDVHLGTLARRLRVVGVDTAYRNDLDDDTLIERANAERRVLLTQDRGLLRRRALWLGAYVRGSRPDEQLADVLERFAPPLAPWTRCTACNGPLVATGKAEVVRRLPPGTRRTYETFARCPACHRVYWRGAHGDRLEEIIAMARRIV</sequence>
<gene>
    <name evidence="3" type="ORF">ACFYXI_32140</name>
</gene>
<feature type="domain" description="Mut7-C RNAse" evidence="1">
    <location>
        <begin position="105"/>
        <end position="245"/>
    </location>
</feature>